<dbReference type="InterPro" id="IPR052231">
    <property type="entry name" value="Rho_GEF_signaling-related"/>
</dbReference>
<dbReference type="InterPro" id="IPR011993">
    <property type="entry name" value="PH-like_dom_sf"/>
</dbReference>
<dbReference type="PANTHER" id="PTHR45845">
    <property type="entry name" value="RHO GUANINE NUCLEOTIDE EXCHANGE FACTOR-RELATED"/>
    <property type="match status" value="1"/>
</dbReference>
<feature type="region of interest" description="Disordered" evidence="1">
    <location>
        <begin position="587"/>
        <end position="606"/>
    </location>
</feature>
<dbReference type="Ensembl" id="ENSPLOT00000004361.1">
    <property type="protein sequence ID" value="ENSPLOP00000003969.1"/>
    <property type="gene ID" value="ENSPLOG00000002803.1"/>
</dbReference>
<dbReference type="PANTHER" id="PTHR45845:SF1">
    <property type="entry name" value="PLECKSTRIN HOMOLOGY AND RHOGEF DOMAIN CONTAINING G4B"/>
    <property type="match status" value="1"/>
</dbReference>
<evidence type="ECO:0000313" key="5">
    <source>
        <dbReference type="Proteomes" id="UP000694399"/>
    </source>
</evidence>
<dbReference type="Pfam" id="PF22697">
    <property type="entry name" value="SOS1_NGEF_PH"/>
    <property type="match status" value="1"/>
</dbReference>
<accession>A0A8C8WHP1</accession>
<dbReference type="Gene3D" id="1.20.900.10">
    <property type="entry name" value="Dbl homology (DH) domain"/>
    <property type="match status" value="1"/>
</dbReference>
<dbReference type="InterPro" id="IPR055251">
    <property type="entry name" value="SOS1_NGEF_PH"/>
</dbReference>
<dbReference type="SMART" id="SM00325">
    <property type="entry name" value="RhoGEF"/>
    <property type="match status" value="1"/>
</dbReference>
<feature type="compositionally biased region" description="Low complexity" evidence="1">
    <location>
        <begin position="539"/>
        <end position="555"/>
    </location>
</feature>
<feature type="region of interest" description="Disordered" evidence="1">
    <location>
        <begin position="534"/>
        <end position="575"/>
    </location>
</feature>
<reference evidence="4" key="3">
    <citation type="submission" date="2025-09" db="UniProtKB">
        <authorList>
            <consortium name="Ensembl"/>
        </authorList>
    </citation>
    <scope>IDENTIFICATION</scope>
</reference>
<dbReference type="SUPFAM" id="SSF48065">
    <property type="entry name" value="DBL homology domain (DH-domain)"/>
    <property type="match status" value="1"/>
</dbReference>
<dbReference type="Gene3D" id="2.30.29.30">
    <property type="entry name" value="Pleckstrin-homology domain (PH domain)/Phosphotyrosine-binding domain (PTB)"/>
    <property type="match status" value="1"/>
</dbReference>
<evidence type="ECO:0000259" key="3">
    <source>
        <dbReference type="PROSITE" id="PS50010"/>
    </source>
</evidence>
<proteinExistence type="predicted"/>
<dbReference type="InterPro" id="IPR001849">
    <property type="entry name" value="PH_domain"/>
</dbReference>
<dbReference type="GO" id="GO:0005085">
    <property type="term" value="F:guanyl-nucleotide exchange factor activity"/>
    <property type="evidence" value="ECO:0007669"/>
    <property type="project" value="InterPro"/>
</dbReference>
<evidence type="ECO:0000259" key="2">
    <source>
        <dbReference type="PROSITE" id="PS50003"/>
    </source>
</evidence>
<name>A0A8C8WHP1_PANLE</name>
<dbReference type="PROSITE" id="PS50010">
    <property type="entry name" value="DH_2"/>
    <property type="match status" value="1"/>
</dbReference>
<dbReference type="InterPro" id="IPR000219">
    <property type="entry name" value="DH_dom"/>
</dbReference>
<feature type="compositionally biased region" description="Polar residues" evidence="1">
    <location>
        <begin position="595"/>
        <end position="606"/>
    </location>
</feature>
<keyword evidence="5" id="KW-1185">Reference proteome</keyword>
<protein>
    <submittedName>
        <fullName evidence="4">Pleckstrin homology and RhoGEF domain containing G4B</fullName>
    </submittedName>
</protein>
<reference evidence="4" key="1">
    <citation type="journal article" date="2019" name="bioRxiv">
        <title>Long live the king: chromosome-level assembly of the lion (Panthera leo) using linked-read, Hi-C, and long read data.</title>
        <authorList>
            <person name="Armstrong E.E."/>
            <person name="Taylor R.W."/>
            <person name="Miller D.E."/>
            <person name="Kaelin C."/>
            <person name="Barsh G."/>
            <person name="Hadly E.A."/>
            <person name="Petrov D."/>
        </authorList>
    </citation>
    <scope>NUCLEOTIDE SEQUENCE [LARGE SCALE GENOMIC DNA]</scope>
</reference>
<dbReference type="GeneTree" id="ENSGT00940000162507"/>
<feature type="domain" description="PH" evidence="2">
    <location>
        <begin position="285"/>
        <end position="393"/>
    </location>
</feature>
<dbReference type="CDD" id="cd00160">
    <property type="entry name" value="RhoGEF"/>
    <property type="match status" value="1"/>
</dbReference>
<reference evidence="4" key="2">
    <citation type="submission" date="2025-08" db="UniProtKB">
        <authorList>
            <consortium name="Ensembl"/>
        </authorList>
    </citation>
    <scope>IDENTIFICATION</scope>
</reference>
<dbReference type="AlphaFoldDB" id="A0A8C8WHP1"/>
<dbReference type="InterPro" id="IPR035899">
    <property type="entry name" value="DBL_dom_sf"/>
</dbReference>
<organism evidence="4 5">
    <name type="scientific">Panthera leo</name>
    <name type="common">Lion</name>
    <dbReference type="NCBI Taxonomy" id="9689"/>
    <lineage>
        <taxon>Eukaryota</taxon>
        <taxon>Metazoa</taxon>
        <taxon>Chordata</taxon>
        <taxon>Craniata</taxon>
        <taxon>Vertebrata</taxon>
        <taxon>Euteleostomi</taxon>
        <taxon>Mammalia</taxon>
        <taxon>Eutheria</taxon>
        <taxon>Laurasiatheria</taxon>
        <taxon>Carnivora</taxon>
        <taxon>Feliformia</taxon>
        <taxon>Felidae</taxon>
        <taxon>Pantherinae</taxon>
        <taxon>Panthera</taxon>
    </lineage>
</organism>
<dbReference type="PROSITE" id="PS50003">
    <property type="entry name" value="PH_DOMAIN"/>
    <property type="match status" value="1"/>
</dbReference>
<evidence type="ECO:0000313" key="4">
    <source>
        <dbReference type="Ensembl" id="ENSPLOP00000003969.1"/>
    </source>
</evidence>
<dbReference type="SMART" id="SM00233">
    <property type="entry name" value="PH"/>
    <property type="match status" value="1"/>
</dbReference>
<dbReference type="Pfam" id="PF00621">
    <property type="entry name" value="RhoGEF"/>
    <property type="match status" value="1"/>
</dbReference>
<dbReference type="SUPFAM" id="SSF50729">
    <property type="entry name" value="PH domain-like"/>
    <property type="match status" value="1"/>
</dbReference>
<dbReference type="Proteomes" id="UP000694399">
    <property type="component" value="Chromosome A1"/>
</dbReference>
<gene>
    <name evidence="4" type="primary">PLEKHG4B</name>
</gene>
<dbReference type="CDD" id="cd13242">
    <property type="entry name" value="PH_puratrophin-1"/>
    <property type="match status" value="1"/>
</dbReference>
<evidence type="ECO:0000256" key="1">
    <source>
        <dbReference type="SAM" id="MobiDB-lite"/>
    </source>
</evidence>
<feature type="domain" description="DH" evidence="3">
    <location>
        <begin position="94"/>
        <end position="273"/>
    </location>
</feature>
<sequence>CASLLAGWGSQLTSSSRCLQKCCVQQRHGPCLDHTSRSPGNPLHGREETASPLLPSFAPSWAHLLRIFYSSSFSSASGSDVSTWPPASLSSSSRLQHIMAEMVSTEREYVRSLGYVIDNYFPEMERTDLPQDLRGKRSMIFGNLEKLYDFHRQHFLAELERCQPCPLAAGRGFLRHEEQFGMYALYSKNKPRSDALLCSHGNAFFKDKQRELGDKMNLASYLLKPVQRMGKYALLLQDLAREASCCPAWEQELGELRAAEGVVRFQLRHGNDLLAMDAVRGCDVNLKEQGQLRCQDEFIVCCGRKKYLRHVFLFEDLILFSKTKKVDGGYDTYMYKQSFKTAEIGMTENVGDSGLRFEIWFRRRRKSQDTYILQASSAEVKTAWTHTIGQILWRQALRNRELRMQEMVSMGMSTKPFVDIQPSDAAISDRAVKKGAGNVASALTLTLFRRLRLRSWRSLWAPRARTVGWMSGGHTMPDMTAVRGTWSVFGWPFHSRVWTTLLEPKPDRPAFCPLPESWTRAPIAVPPCDHATSFKRPHSTISDSSTSSSGSQSSSALGPPGLHATASPALRSSASCPWPYDMRTCFEEEDELEQETGSQPSMSECT</sequence>